<keyword evidence="1" id="KW-1133">Transmembrane helix</keyword>
<proteinExistence type="predicted"/>
<name>A0ABQ5UTE9_9HYPH</name>
<feature type="transmembrane region" description="Helical" evidence="1">
    <location>
        <begin position="208"/>
        <end position="227"/>
    </location>
</feature>
<reference evidence="3" key="1">
    <citation type="journal article" date="2014" name="Int. J. Syst. Evol. Microbiol.">
        <title>Complete genome of a new Firmicutes species belonging to the dominant human colonic microbiota ('Ruminococcus bicirculans') reveals two chromosomes and a selective capacity to utilize plant glucans.</title>
        <authorList>
            <consortium name="NISC Comparative Sequencing Program"/>
            <person name="Wegmann U."/>
            <person name="Louis P."/>
            <person name="Goesmann A."/>
            <person name="Henrissat B."/>
            <person name="Duncan S.H."/>
            <person name="Flint H.J."/>
        </authorList>
    </citation>
    <scope>NUCLEOTIDE SEQUENCE</scope>
    <source>
        <strain evidence="3">NBRC 107169</strain>
    </source>
</reference>
<feature type="transmembrane region" description="Helical" evidence="1">
    <location>
        <begin position="36"/>
        <end position="54"/>
    </location>
</feature>
<feature type="domain" description="EamA" evidence="2">
    <location>
        <begin position="10"/>
        <end position="138"/>
    </location>
</feature>
<keyword evidence="4" id="KW-1185">Reference proteome</keyword>
<protein>
    <recommendedName>
        <fullName evidence="2">EamA domain-containing protein</fullName>
    </recommendedName>
</protein>
<feature type="transmembrane region" description="Helical" evidence="1">
    <location>
        <begin position="239"/>
        <end position="259"/>
    </location>
</feature>
<feature type="transmembrane region" description="Helical" evidence="1">
    <location>
        <begin position="183"/>
        <end position="202"/>
    </location>
</feature>
<sequence>MKSTTVGTIEMVAAMLISGTIGYFVVISELPILNVVWFRCLLGAITLLAICWMLGFLKRDHFTKRVLLLGGISGVTVVANWVLLFSSFSKASITIATVTYHTQPFMLVALGALFLSEKVTLSKVFWLSLAFVGMVFVVQARQADGSGTDYLLGIAMSLGAAFLYAITVILVKRLKGTPPHLVALIHVSVGTILLAPLASWAVQPETTVQWTSVLALGILCTTIMYIIMYDAFQKLSTSLTGALSFVYPVAAIVVDYIAFDRQLTMGQWIGSAAILFAACAMTLGWKMPFLKASSPART</sequence>
<feature type="domain" description="EamA" evidence="2">
    <location>
        <begin position="152"/>
        <end position="281"/>
    </location>
</feature>
<dbReference type="RefSeq" id="WP_284364289.1">
    <property type="nucleotide sequence ID" value="NZ_BSNI01000002.1"/>
</dbReference>
<feature type="transmembrane region" description="Helical" evidence="1">
    <location>
        <begin position="265"/>
        <end position="285"/>
    </location>
</feature>
<keyword evidence="1" id="KW-0472">Membrane</keyword>
<evidence type="ECO:0000259" key="2">
    <source>
        <dbReference type="Pfam" id="PF00892"/>
    </source>
</evidence>
<comment type="caution">
    <text evidence="3">The sequence shown here is derived from an EMBL/GenBank/DDBJ whole genome shotgun (WGS) entry which is preliminary data.</text>
</comment>
<feature type="transmembrane region" description="Helical" evidence="1">
    <location>
        <begin position="121"/>
        <end position="138"/>
    </location>
</feature>
<dbReference type="InterPro" id="IPR037185">
    <property type="entry name" value="EmrE-like"/>
</dbReference>
<dbReference type="Gene3D" id="1.10.3730.20">
    <property type="match status" value="1"/>
</dbReference>
<dbReference type="InterPro" id="IPR000620">
    <property type="entry name" value="EamA_dom"/>
</dbReference>
<reference evidence="3" key="2">
    <citation type="submission" date="2023-01" db="EMBL/GenBank/DDBJ databases">
        <title>Draft genome sequence of Maritalea porphyrae strain NBRC 107169.</title>
        <authorList>
            <person name="Sun Q."/>
            <person name="Mori K."/>
        </authorList>
    </citation>
    <scope>NUCLEOTIDE SEQUENCE</scope>
    <source>
        <strain evidence="3">NBRC 107169</strain>
    </source>
</reference>
<dbReference type="EMBL" id="BSNI01000002">
    <property type="protein sequence ID" value="GLQ17843.1"/>
    <property type="molecule type" value="Genomic_DNA"/>
</dbReference>
<evidence type="ECO:0000256" key="1">
    <source>
        <dbReference type="SAM" id="Phobius"/>
    </source>
</evidence>
<feature type="transmembrane region" description="Helical" evidence="1">
    <location>
        <begin position="150"/>
        <end position="171"/>
    </location>
</feature>
<evidence type="ECO:0000313" key="3">
    <source>
        <dbReference type="EMBL" id="GLQ17843.1"/>
    </source>
</evidence>
<evidence type="ECO:0000313" key="4">
    <source>
        <dbReference type="Proteomes" id="UP001161405"/>
    </source>
</evidence>
<feature type="transmembrane region" description="Helical" evidence="1">
    <location>
        <begin position="66"/>
        <end position="85"/>
    </location>
</feature>
<gene>
    <name evidence="3" type="ORF">GCM10007879_20920</name>
</gene>
<dbReference type="PANTHER" id="PTHR22911">
    <property type="entry name" value="ACYL-MALONYL CONDENSING ENZYME-RELATED"/>
    <property type="match status" value="1"/>
</dbReference>
<dbReference type="PANTHER" id="PTHR22911:SF102">
    <property type="entry name" value="MEMBRANE PROTEIN"/>
    <property type="match status" value="1"/>
</dbReference>
<accession>A0ABQ5UTE9</accession>
<dbReference type="SUPFAM" id="SSF103481">
    <property type="entry name" value="Multidrug resistance efflux transporter EmrE"/>
    <property type="match status" value="2"/>
</dbReference>
<organism evidence="3 4">
    <name type="scientific">Maritalea porphyrae</name>
    <dbReference type="NCBI Taxonomy" id="880732"/>
    <lineage>
        <taxon>Bacteria</taxon>
        <taxon>Pseudomonadati</taxon>
        <taxon>Pseudomonadota</taxon>
        <taxon>Alphaproteobacteria</taxon>
        <taxon>Hyphomicrobiales</taxon>
        <taxon>Devosiaceae</taxon>
        <taxon>Maritalea</taxon>
    </lineage>
</organism>
<dbReference type="Pfam" id="PF00892">
    <property type="entry name" value="EamA"/>
    <property type="match status" value="2"/>
</dbReference>
<feature type="transmembrane region" description="Helical" evidence="1">
    <location>
        <begin position="12"/>
        <end position="30"/>
    </location>
</feature>
<keyword evidence="1" id="KW-0812">Transmembrane</keyword>
<dbReference type="Proteomes" id="UP001161405">
    <property type="component" value="Unassembled WGS sequence"/>
</dbReference>
<feature type="transmembrane region" description="Helical" evidence="1">
    <location>
        <begin position="91"/>
        <end position="114"/>
    </location>
</feature>